<reference evidence="5" key="2">
    <citation type="submission" date="2025-09" db="UniProtKB">
        <authorList>
            <consortium name="Ensembl"/>
        </authorList>
    </citation>
    <scope>IDENTIFICATION</scope>
</reference>
<dbReference type="GO" id="GO:0005102">
    <property type="term" value="F:signaling receptor binding"/>
    <property type="evidence" value="ECO:0007669"/>
    <property type="project" value="TreeGrafter"/>
</dbReference>
<accession>A0A8C5BTC2</accession>
<dbReference type="GeneTree" id="ENSGT00940000163670"/>
<dbReference type="InterPro" id="IPR036179">
    <property type="entry name" value="Ig-like_dom_sf"/>
</dbReference>
<proteinExistence type="predicted"/>
<dbReference type="InterPro" id="IPR053896">
    <property type="entry name" value="BTN3A2-like_Ig-C"/>
</dbReference>
<dbReference type="AlphaFoldDB" id="A0A8C5BTC2"/>
<keyword evidence="2" id="KW-0472">Membrane</keyword>
<dbReference type="Ensembl" id="ENSGMOT00000073318.1">
    <property type="protein sequence ID" value="ENSGMOP00000050788.1"/>
    <property type="gene ID" value="ENSGMOG00000026928.1"/>
</dbReference>
<evidence type="ECO:0000259" key="4">
    <source>
        <dbReference type="PROSITE" id="PS50835"/>
    </source>
</evidence>
<evidence type="ECO:0000256" key="1">
    <source>
        <dbReference type="ARBA" id="ARBA00004370"/>
    </source>
</evidence>
<dbReference type="PROSITE" id="PS50835">
    <property type="entry name" value="IG_LIKE"/>
    <property type="match status" value="2"/>
</dbReference>
<dbReference type="GO" id="GO:0009897">
    <property type="term" value="C:external side of plasma membrane"/>
    <property type="evidence" value="ECO:0007669"/>
    <property type="project" value="TreeGrafter"/>
</dbReference>
<dbReference type="GO" id="GO:0001817">
    <property type="term" value="P:regulation of cytokine production"/>
    <property type="evidence" value="ECO:0007669"/>
    <property type="project" value="TreeGrafter"/>
</dbReference>
<dbReference type="GO" id="GO:0050852">
    <property type="term" value="P:T cell receptor signaling pathway"/>
    <property type="evidence" value="ECO:0007669"/>
    <property type="project" value="TreeGrafter"/>
</dbReference>
<reference evidence="5" key="1">
    <citation type="submission" date="2025-08" db="UniProtKB">
        <authorList>
            <consortium name="Ensembl"/>
        </authorList>
    </citation>
    <scope>IDENTIFICATION</scope>
</reference>
<name>A0A8C5BTC2_GADMO</name>
<evidence type="ECO:0000256" key="3">
    <source>
        <dbReference type="ARBA" id="ARBA00023319"/>
    </source>
</evidence>
<evidence type="ECO:0000313" key="6">
    <source>
        <dbReference type="Proteomes" id="UP000694546"/>
    </source>
</evidence>
<dbReference type="Gene3D" id="2.60.40.10">
    <property type="entry name" value="Immunoglobulins"/>
    <property type="match status" value="3"/>
</dbReference>
<dbReference type="SUPFAM" id="SSF48726">
    <property type="entry name" value="Immunoglobulin"/>
    <property type="match status" value="2"/>
</dbReference>
<protein>
    <recommendedName>
        <fullName evidence="4">Ig-like domain-containing protein</fullName>
    </recommendedName>
</protein>
<evidence type="ECO:0000313" key="5">
    <source>
        <dbReference type="Ensembl" id="ENSGMOP00000050788.1"/>
    </source>
</evidence>
<sequence>TFLFNAHILQGNASLLLRRVKVQDKGRYKCYTSTKKAMIQSVTMEMGEGVVSCSSLNIYPSPSLTWSTDPASSLGSLPNITTTTADHRGLFSVHSSLLIGSNLSSDHAYFCSVAAADRSQVWTASWKNQEDMTAVEGHPLAIPCVAPHPLLNFSLTWAFSSSTSSEPGAVLLRYDSRSRGSSGLWEGQAELEPDRAVEGDGSLWLRSPDSLEHSGLYVCTFSALHSKHTVRTRLNVTTAPQSESRGRQGCAGCCCDGYSSMESFECPQLTANRFGLKCLLNDSM</sequence>
<organism evidence="5 6">
    <name type="scientific">Gadus morhua</name>
    <name type="common">Atlantic cod</name>
    <dbReference type="NCBI Taxonomy" id="8049"/>
    <lineage>
        <taxon>Eukaryota</taxon>
        <taxon>Metazoa</taxon>
        <taxon>Chordata</taxon>
        <taxon>Craniata</taxon>
        <taxon>Vertebrata</taxon>
        <taxon>Euteleostomi</taxon>
        <taxon>Actinopterygii</taxon>
        <taxon>Neopterygii</taxon>
        <taxon>Teleostei</taxon>
        <taxon>Neoteleostei</taxon>
        <taxon>Acanthomorphata</taxon>
        <taxon>Zeiogadaria</taxon>
        <taxon>Gadariae</taxon>
        <taxon>Gadiformes</taxon>
        <taxon>Gadoidei</taxon>
        <taxon>Gadidae</taxon>
        <taxon>Gadus</taxon>
    </lineage>
</organism>
<dbReference type="InterPro" id="IPR050504">
    <property type="entry name" value="IgSF_BTN/MOG"/>
</dbReference>
<dbReference type="Pfam" id="PF22705">
    <property type="entry name" value="C2-set_3"/>
    <property type="match status" value="1"/>
</dbReference>
<dbReference type="Proteomes" id="UP000694546">
    <property type="component" value="Chromosome 7"/>
</dbReference>
<dbReference type="PANTHER" id="PTHR24100:SF149">
    <property type="entry name" value="BG-LIKE ANTIGEN 1-RELATED"/>
    <property type="match status" value="1"/>
</dbReference>
<feature type="domain" description="Ig-like" evidence="4">
    <location>
        <begin position="32"/>
        <end position="113"/>
    </location>
</feature>
<keyword evidence="6" id="KW-1185">Reference proteome</keyword>
<evidence type="ECO:0000256" key="2">
    <source>
        <dbReference type="ARBA" id="ARBA00023136"/>
    </source>
</evidence>
<dbReference type="InterPro" id="IPR013783">
    <property type="entry name" value="Ig-like_fold"/>
</dbReference>
<feature type="domain" description="Ig-like" evidence="4">
    <location>
        <begin position="119"/>
        <end position="237"/>
    </location>
</feature>
<comment type="subcellular location">
    <subcellularLocation>
        <location evidence="1">Membrane</location>
    </subcellularLocation>
</comment>
<dbReference type="InterPro" id="IPR007110">
    <property type="entry name" value="Ig-like_dom"/>
</dbReference>
<keyword evidence="3" id="KW-0393">Immunoglobulin domain</keyword>
<dbReference type="OMA" id="TDEMVTC"/>
<dbReference type="PANTHER" id="PTHR24100">
    <property type="entry name" value="BUTYROPHILIN"/>
    <property type="match status" value="1"/>
</dbReference>